<feature type="domain" description="Solute-binding protein family 5" evidence="7">
    <location>
        <begin position="99"/>
        <end position="465"/>
    </location>
</feature>
<keyword evidence="9" id="KW-1185">Reference proteome</keyword>
<dbReference type="GO" id="GO:0015833">
    <property type="term" value="P:peptide transport"/>
    <property type="evidence" value="ECO:0007669"/>
    <property type="project" value="TreeGrafter"/>
</dbReference>
<evidence type="ECO:0000313" key="8">
    <source>
        <dbReference type="EMBL" id="MCC2165011.1"/>
    </source>
</evidence>
<keyword evidence="4 6" id="KW-0732">Signal</keyword>
<evidence type="ECO:0000256" key="6">
    <source>
        <dbReference type="SAM" id="SignalP"/>
    </source>
</evidence>
<dbReference type="Gene3D" id="3.90.76.10">
    <property type="entry name" value="Dipeptide-binding Protein, Domain 1"/>
    <property type="match status" value="1"/>
</dbReference>
<evidence type="ECO:0000256" key="3">
    <source>
        <dbReference type="ARBA" id="ARBA00022448"/>
    </source>
</evidence>
<comment type="similarity">
    <text evidence="2">Belongs to the bacterial solute-binding protein 5 family.</text>
</comment>
<evidence type="ECO:0000256" key="1">
    <source>
        <dbReference type="ARBA" id="ARBA00004196"/>
    </source>
</evidence>
<dbReference type="RefSeq" id="WP_308451449.1">
    <property type="nucleotide sequence ID" value="NZ_JAJEPU010000023.1"/>
</dbReference>
<dbReference type="Gene3D" id="3.10.105.10">
    <property type="entry name" value="Dipeptide-binding Protein, Domain 3"/>
    <property type="match status" value="1"/>
</dbReference>
<dbReference type="GO" id="GO:0030313">
    <property type="term" value="C:cell envelope"/>
    <property type="evidence" value="ECO:0007669"/>
    <property type="project" value="UniProtKB-SubCell"/>
</dbReference>
<dbReference type="Gene3D" id="3.40.190.10">
    <property type="entry name" value="Periplasmic binding protein-like II"/>
    <property type="match status" value="1"/>
</dbReference>
<dbReference type="InterPro" id="IPR000914">
    <property type="entry name" value="SBP_5_dom"/>
</dbReference>
<dbReference type="InterPro" id="IPR039424">
    <property type="entry name" value="SBP_5"/>
</dbReference>
<feature type="signal peptide" evidence="6">
    <location>
        <begin position="1"/>
        <end position="20"/>
    </location>
</feature>
<proteinExistence type="inferred from homology"/>
<gene>
    <name evidence="8" type="ORF">LKD32_08975</name>
</gene>
<feature type="chain" id="PRO_5042297513" evidence="6">
    <location>
        <begin position="21"/>
        <end position="549"/>
    </location>
</feature>
<dbReference type="Proteomes" id="UP001198962">
    <property type="component" value="Unassembled WGS sequence"/>
</dbReference>
<feature type="region of interest" description="Disordered" evidence="5">
    <location>
        <begin position="25"/>
        <end position="52"/>
    </location>
</feature>
<dbReference type="PANTHER" id="PTHR30290:SF10">
    <property type="entry name" value="PERIPLASMIC OLIGOPEPTIDE-BINDING PROTEIN-RELATED"/>
    <property type="match status" value="1"/>
</dbReference>
<dbReference type="GO" id="GO:0042597">
    <property type="term" value="C:periplasmic space"/>
    <property type="evidence" value="ECO:0007669"/>
    <property type="project" value="UniProtKB-ARBA"/>
</dbReference>
<keyword evidence="3" id="KW-0813">Transport</keyword>
<organism evidence="8 9">
    <name type="scientific">Brotaphodocola catenula</name>
    <dbReference type="NCBI Taxonomy" id="2885361"/>
    <lineage>
        <taxon>Bacteria</taxon>
        <taxon>Bacillati</taxon>
        <taxon>Bacillota</taxon>
        <taxon>Clostridia</taxon>
        <taxon>Lachnospirales</taxon>
        <taxon>Lachnospiraceae</taxon>
        <taxon>Brotaphodocola</taxon>
    </lineage>
</organism>
<name>A0AAE3AQK0_9FIRM</name>
<dbReference type="SUPFAM" id="SSF53850">
    <property type="entry name" value="Periplasmic binding protein-like II"/>
    <property type="match status" value="1"/>
</dbReference>
<dbReference type="PANTHER" id="PTHR30290">
    <property type="entry name" value="PERIPLASMIC BINDING COMPONENT OF ABC TRANSPORTER"/>
    <property type="match status" value="1"/>
</dbReference>
<feature type="compositionally biased region" description="Polar residues" evidence="5">
    <location>
        <begin position="25"/>
        <end position="49"/>
    </location>
</feature>
<dbReference type="PIRSF" id="PIRSF002741">
    <property type="entry name" value="MppA"/>
    <property type="match status" value="1"/>
</dbReference>
<protein>
    <submittedName>
        <fullName evidence="8">ABC transporter substrate-binding protein</fullName>
    </submittedName>
</protein>
<dbReference type="InterPro" id="IPR030678">
    <property type="entry name" value="Peptide/Ni-bd"/>
</dbReference>
<dbReference type="GO" id="GO:1904680">
    <property type="term" value="F:peptide transmembrane transporter activity"/>
    <property type="evidence" value="ECO:0007669"/>
    <property type="project" value="TreeGrafter"/>
</dbReference>
<comment type="caution">
    <text evidence="8">The sequence shown here is derived from an EMBL/GenBank/DDBJ whole genome shotgun (WGS) entry which is preliminary data.</text>
</comment>
<comment type="subcellular location">
    <subcellularLocation>
        <location evidence="1">Cell envelope</location>
    </subcellularLocation>
</comment>
<sequence>MKKKLMTALLSAGVATLALSGCGGSSSDSANTADQKDASTAQESGSTAGSEGVKKVLKFGQANAGEGLDMQTSTNSRSASIADEVTESLLRFDDDNNEEPVLLTDFPTVSDDGLVYTFELKQGVHFTNGTELTSKDVKFTFERMFNPATAAKSTAYFNMIKGAKDMLDGNATELAGFEVVDDYHFTITLDYAFAPFVKNLGTSYADIFPEDACTEAGENWGLGTNLIGTGPYKIQENDDTTKVILVKNEDYHGGDVNLDELQILFYDDDQTKLIAYENGDIDLADLNASLLSQYKDKYADEITAYYPLGTSFISMNLKDAYLSDVNVRKAISLAINREELVDAVLNGAGIPATSYLNNGIPGHDDSLSVYEYDPEAAKQLLADAGYGDGITISSEVRQADQAVYSAIQGYLAEVGITLDLTVVDNATYNSDRTAGKIPLTGSTWNALYPDGDFQMYNYFYSSKSNAQGVFYDNADFDKLLDDARKSTNEDERADLYKQADSILSQEDYACIPLYYPQSQFIAKPYVKDFKVGNLIYHFWNVDVDPSAQN</sequence>
<evidence type="ECO:0000313" key="9">
    <source>
        <dbReference type="Proteomes" id="UP001198962"/>
    </source>
</evidence>
<evidence type="ECO:0000256" key="4">
    <source>
        <dbReference type="ARBA" id="ARBA00022729"/>
    </source>
</evidence>
<dbReference type="AlphaFoldDB" id="A0AAE3AQK0"/>
<reference evidence="8" key="1">
    <citation type="submission" date="2021-10" db="EMBL/GenBank/DDBJ databases">
        <title>Anaerobic single-cell dispensing facilitates the cultivation of human gut bacteria.</title>
        <authorList>
            <person name="Afrizal A."/>
        </authorList>
    </citation>
    <scope>NUCLEOTIDE SEQUENCE</scope>
    <source>
        <strain evidence="8">CLA-AA-H274</strain>
    </source>
</reference>
<dbReference type="Pfam" id="PF00496">
    <property type="entry name" value="SBP_bac_5"/>
    <property type="match status" value="1"/>
</dbReference>
<evidence type="ECO:0000259" key="7">
    <source>
        <dbReference type="Pfam" id="PF00496"/>
    </source>
</evidence>
<evidence type="ECO:0000256" key="2">
    <source>
        <dbReference type="ARBA" id="ARBA00005695"/>
    </source>
</evidence>
<dbReference type="CDD" id="cd00995">
    <property type="entry name" value="PBP2_NikA_DppA_OppA_like"/>
    <property type="match status" value="1"/>
</dbReference>
<dbReference type="PROSITE" id="PS51257">
    <property type="entry name" value="PROKAR_LIPOPROTEIN"/>
    <property type="match status" value="1"/>
</dbReference>
<evidence type="ECO:0000256" key="5">
    <source>
        <dbReference type="SAM" id="MobiDB-lite"/>
    </source>
</evidence>
<dbReference type="GO" id="GO:0043190">
    <property type="term" value="C:ATP-binding cassette (ABC) transporter complex"/>
    <property type="evidence" value="ECO:0007669"/>
    <property type="project" value="InterPro"/>
</dbReference>
<accession>A0AAE3AQK0</accession>
<dbReference type="EMBL" id="JAJEPU010000023">
    <property type="protein sequence ID" value="MCC2165011.1"/>
    <property type="molecule type" value="Genomic_DNA"/>
</dbReference>